<gene>
    <name evidence="1" type="ORF">HY912_03105</name>
</gene>
<name>A0A9D6Z4R5_9BACT</name>
<reference evidence="1" key="1">
    <citation type="submission" date="2020-07" db="EMBL/GenBank/DDBJ databases">
        <title>Huge and variable diversity of episymbiotic CPR bacteria and DPANN archaea in groundwater ecosystems.</title>
        <authorList>
            <person name="He C.Y."/>
            <person name="Keren R."/>
            <person name="Whittaker M."/>
            <person name="Farag I.F."/>
            <person name="Doudna J."/>
            <person name="Cate J.H.D."/>
            <person name="Banfield J.F."/>
        </authorList>
    </citation>
    <scope>NUCLEOTIDE SEQUENCE</scope>
    <source>
        <strain evidence="1">NC_groundwater_1664_Pr3_B-0.1um_52_9</strain>
    </source>
</reference>
<dbReference type="Proteomes" id="UP000807825">
    <property type="component" value="Unassembled WGS sequence"/>
</dbReference>
<proteinExistence type="predicted"/>
<dbReference type="AlphaFoldDB" id="A0A9D6Z4R5"/>
<evidence type="ECO:0000313" key="1">
    <source>
        <dbReference type="EMBL" id="MBI5248461.1"/>
    </source>
</evidence>
<organism evidence="1 2">
    <name type="scientific">Desulfomonile tiedjei</name>
    <dbReference type="NCBI Taxonomy" id="2358"/>
    <lineage>
        <taxon>Bacteria</taxon>
        <taxon>Pseudomonadati</taxon>
        <taxon>Thermodesulfobacteriota</taxon>
        <taxon>Desulfomonilia</taxon>
        <taxon>Desulfomonilales</taxon>
        <taxon>Desulfomonilaceae</taxon>
        <taxon>Desulfomonile</taxon>
    </lineage>
</organism>
<accession>A0A9D6Z4R5</accession>
<sequence>MGNERRLHIPRDVPEDFANAVATVLLLGVAGAHAWEKIYVHPPDTSLDWIESILESNDLTGLVHTEIEWWKHQLGGH</sequence>
<dbReference type="EMBL" id="JACRDE010000093">
    <property type="protein sequence ID" value="MBI5248461.1"/>
    <property type="molecule type" value="Genomic_DNA"/>
</dbReference>
<protein>
    <submittedName>
        <fullName evidence="1">Uncharacterized protein</fullName>
    </submittedName>
</protein>
<comment type="caution">
    <text evidence="1">The sequence shown here is derived from an EMBL/GenBank/DDBJ whole genome shotgun (WGS) entry which is preliminary data.</text>
</comment>
<evidence type="ECO:0000313" key="2">
    <source>
        <dbReference type="Proteomes" id="UP000807825"/>
    </source>
</evidence>